<evidence type="ECO:0000313" key="2">
    <source>
        <dbReference type="EMBL" id="KAH1130149.1"/>
    </source>
</evidence>
<reference evidence="2 3" key="1">
    <citation type="journal article" date="2021" name="Plant Biotechnol. J.">
        <title>Multi-omics assisted identification of the key and species-specific regulatory components of drought-tolerant mechanisms in Gossypium stocksii.</title>
        <authorList>
            <person name="Yu D."/>
            <person name="Ke L."/>
            <person name="Zhang D."/>
            <person name="Wu Y."/>
            <person name="Sun Y."/>
            <person name="Mei J."/>
            <person name="Sun J."/>
            <person name="Sun Y."/>
        </authorList>
    </citation>
    <scope>NUCLEOTIDE SEQUENCE [LARGE SCALE GENOMIC DNA]</scope>
    <source>
        <strain evidence="3">cv. E1</strain>
        <tissue evidence="2">Leaf</tissue>
    </source>
</reference>
<comment type="caution">
    <text evidence="2">The sequence shown here is derived from an EMBL/GenBank/DDBJ whole genome shotgun (WGS) entry which is preliminary data.</text>
</comment>
<evidence type="ECO:0000313" key="3">
    <source>
        <dbReference type="Proteomes" id="UP000828251"/>
    </source>
</evidence>
<proteinExistence type="predicted"/>
<evidence type="ECO:0000256" key="1">
    <source>
        <dbReference type="SAM" id="MobiDB-lite"/>
    </source>
</evidence>
<accession>A0A9D3WJ59</accession>
<dbReference type="EMBL" id="JAIQCV010000001">
    <property type="protein sequence ID" value="KAH1130149.1"/>
    <property type="molecule type" value="Genomic_DNA"/>
</dbReference>
<keyword evidence="3" id="KW-1185">Reference proteome</keyword>
<protein>
    <submittedName>
        <fullName evidence="2">Uncharacterized protein</fullName>
    </submittedName>
</protein>
<gene>
    <name evidence="2" type="ORF">J1N35_001527</name>
</gene>
<sequence>MDNIDKPQDNSLEESNGPEPEEENTLTIETGKKTIKDAEITKIETSLRWSFGLKQSYRRDIKTTSCDVVDNL</sequence>
<organism evidence="2 3">
    <name type="scientific">Gossypium stocksii</name>
    <dbReference type="NCBI Taxonomy" id="47602"/>
    <lineage>
        <taxon>Eukaryota</taxon>
        <taxon>Viridiplantae</taxon>
        <taxon>Streptophyta</taxon>
        <taxon>Embryophyta</taxon>
        <taxon>Tracheophyta</taxon>
        <taxon>Spermatophyta</taxon>
        <taxon>Magnoliopsida</taxon>
        <taxon>eudicotyledons</taxon>
        <taxon>Gunneridae</taxon>
        <taxon>Pentapetalae</taxon>
        <taxon>rosids</taxon>
        <taxon>malvids</taxon>
        <taxon>Malvales</taxon>
        <taxon>Malvaceae</taxon>
        <taxon>Malvoideae</taxon>
        <taxon>Gossypium</taxon>
    </lineage>
</organism>
<dbReference type="AlphaFoldDB" id="A0A9D3WJ59"/>
<dbReference type="Proteomes" id="UP000828251">
    <property type="component" value="Unassembled WGS sequence"/>
</dbReference>
<feature type="region of interest" description="Disordered" evidence="1">
    <location>
        <begin position="1"/>
        <end position="32"/>
    </location>
</feature>
<name>A0A9D3WJ59_9ROSI</name>